<keyword evidence="1" id="KW-0732">Signal</keyword>
<reference evidence="3" key="1">
    <citation type="journal article" date="2019" name="Int. J. Syst. Evol. Microbiol.">
        <title>The Global Catalogue of Microorganisms (GCM) 10K type strain sequencing project: providing services to taxonomists for standard genome sequencing and annotation.</title>
        <authorList>
            <consortium name="The Broad Institute Genomics Platform"/>
            <consortium name="The Broad Institute Genome Sequencing Center for Infectious Disease"/>
            <person name="Wu L."/>
            <person name="Ma J."/>
        </authorList>
    </citation>
    <scope>NUCLEOTIDE SEQUENCE [LARGE SCALE GENOMIC DNA]</scope>
    <source>
        <strain evidence="3">KCTC 42423</strain>
    </source>
</reference>
<evidence type="ECO:0000256" key="1">
    <source>
        <dbReference type="SAM" id="SignalP"/>
    </source>
</evidence>
<accession>A0ABW5N4N2</accession>
<dbReference type="Proteomes" id="UP001597459">
    <property type="component" value="Unassembled WGS sequence"/>
</dbReference>
<comment type="caution">
    <text evidence="2">The sequence shown here is derived from an EMBL/GenBank/DDBJ whole genome shotgun (WGS) entry which is preliminary data.</text>
</comment>
<evidence type="ECO:0000313" key="2">
    <source>
        <dbReference type="EMBL" id="MFD2589208.1"/>
    </source>
</evidence>
<gene>
    <name evidence="2" type="ORF">ACFSTE_00090</name>
</gene>
<organism evidence="2 3">
    <name type="scientific">Aquimarina hainanensis</name>
    <dbReference type="NCBI Taxonomy" id="1578017"/>
    <lineage>
        <taxon>Bacteria</taxon>
        <taxon>Pseudomonadati</taxon>
        <taxon>Bacteroidota</taxon>
        <taxon>Flavobacteriia</taxon>
        <taxon>Flavobacteriales</taxon>
        <taxon>Flavobacteriaceae</taxon>
        <taxon>Aquimarina</taxon>
    </lineage>
</organism>
<evidence type="ECO:0008006" key="4">
    <source>
        <dbReference type="Google" id="ProtNLM"/>
    </source>
</evidence>
<evidence type="ECO:0000313" key="3">
    <source>
        <dbReference type="Proteomes" id="UP001597459"/>
    </source>
</evidence>
<protein>
    <recommendedName>
        <fullName evidence="4">Lipoprotein</fullName>
    </recommendedName>
</protein>
<dbReference type="PROSITE" id="PS51257">
    <property type="entry name" value="PROKAR_LIPOPROTEIN"/>
    <property type="match status" value="1"/>
</dbReference>
<dbReference type="EMBL" id="JBHULX010000001">
    <property type="protein sequence ID" value="MFD2589208.1"/>
    <property type="molecule type" value="Genomic_DNA"/>
</dbReference>
<keyword evidence="3" id="KW-1185">Reference proteome</keyword>
<proteinExistence type="predicted"/>
<feature type="signal peptide" evidence="1">
    <location>
        <begin position="1"/>
        <end position="22"/>
    </location>
</feature>
<sequence length="93" mass="9486">MKKNVFALASMAVLLLSSCGNDDDGSNSCRSCDVSLIGISTKVTVCDIGNNQVTVEASVGGVVSDKQTVSLPEGSSFDSYATGACNGTIDPFN</sequence>
<feature type="chain" id="PRO_5047502726" description="Lipoprotein" evidence="1">
    <location>
        <begin position="23"/>
        <end position="93"/>
    </location>
</feature>
<name>A0ABW5N4N2_9FLAO</name>
<dbReference type="RefSeq" id="WP_176028166.1">
    <property type="nucleotide sequence ID" value="NZ_JBHSJV010000001.1"/>
</dbReference>